<sequence length="236" mass="27721">MTIPIESLRFLRDSIHILHEQNIEGFLEWVNVVETNFKLIGAKPDVAVAISRLSGSLLSWAQSYQFESWESFRYQLFNHLHPFRVTLANTIRPEVNTIKQLLENHSVDVFSYVEKFHLRMVQIHTILSFEEKDIPSYSTIPEIDSIQDLVYEFRHSRIERFKLFLKDEEAMTEEEEDQLLELMSKDEAADKFWDGYRHFVETLTYQSLLLGLSTKGEVPEKPITIGKLSKKILKNL</sequence>
<name>A0ABP0EN76_9ASCO</name>
<evidence type="ECO:0000313" key="2">
    <source>
        <dbReference type="Proteomes" id="UP001497600"/>
    </source>
</evidence>
<evidence type="ECO:0000313" key="1">
    <source>
        <dbReference type="EMBL" id="CAK7921886.1"/>
    </source>
</evidence>
<keyword evidence="2" id="KW-1185">Reference proteome</keyword>
<accession>A0ABP0EN76</accession>
<proteinExistence type="predicted"/>
<protein>
    <recommendedName>
        <fullName evidence="3">Retrotransposon gag domain-containing protein</fullName>
    </recommendedName>
</protein>
<reference evidence="1 2" key="1">
    <citation type="submission" date="2024-01" db="EMBL/GenBank/DDBJ databases">
        <authorList>
            <consortium name="Genoscope - CEA"/>
            <person name="William W."/>
        </authorList>
    </citation>
    <scope>NUCLEOTIDE SEQUENCE [LARGE SCALE GENOMIC DNA]</scope>
    <source>
        <strain evidence="1 2">29B2s-10</strain>
    </source>
</reference>
<dbReference type="Proteomes" id="UP001497600">
    <property type="component" value="Chromosome H"/>
</dbReference>
<evidence type="ECO:0008006" key="3">
    <source>
        <dbReference type="Google" id="ProtNLM"/>
    </source>
</evidence>
<dbReference type="EMBL" id="OZ004260">
    <property type="protein sequence ID" value="CAK7921886.1"/>
    <property type="molecule type" value="Genomic_DNA"/>
</dbReference>
<organism evidence="1 2">
    <name type="scientific">[Candida] anglica</name>
    <dbReference type="NCBI Taxonomy" id="148631"/>
    <lineage>
        <taxon>Eukaryota</taxon>
        <taxon>Fungi</taxon>
        <taxon>Dikarya</taxon>
        <taxon>Ascomycota</taxon>
        <taxon>Saccharomycotina</taxon>
        <taxon>Pichiomycetes</taxon>
        <taxon>Debaryomycetaceae</taxon>
        <taxon>Kurtzmaniella</taxon>
    </lineage>
</organism>
<gene>
    <name evidence="1" type="ORF">CAAN4_H19768</name>
</gene>